<evidence type="ECO:0000259" key="1">
    <source>
        <dbReference type="Pfam" id="PF20811"/>
    </source>
</evidence>
<dbReference type="PANTHER" id="PTHR12837">
    <property type="entry name" value="POLY ADP-RIBOSE GLYCOHYDROLASE"/>
    <property type="match status" value="1"/>
</dbReference>
<dbReference type="GO" id="GO:0006282">
    <property type="term" value="P:regulation of DNA repair"/>
    <property type="evidence" value="ECO:0007669"/>
    <property type="project" value="InterPro"/>
</dbReference>
<dbReference type="InterPro" id="IPR048362">
    <property type="entry name" value="PARG_helical"/>
</dbReference>
<dbReference type="GO" id="GO:0005737">
    <property type="term" value="C:cytoplasm"/>
    <property type="evidence" value="ECO:0007669"/>
    <property type="project" value="TreeGrafter"/>
</dbReference>
<proteinExistence type="predicted"/>
<dbReference type="OrthoDB" id="1937899at2759"/>
<dbReference type="GO" id="GO:1990966">
    <property type="term" value="P:ATP generation from poly-ADP-D-ribose"/>
    <property type="evidence" value="ECO:0007669"/>
    <property type="project" value="TreeGrafter"/>
</dbReference>
<evidence type="ECO:0000313" key="2">
    <source>
        <dbReference type="EMBL" id="JAT83326.1"/>
    </source>
</evidence>
<dbReference type="GO" id="GO:0005634">
    <property type="term" value="C:nucleus"/>
    <property type="evidence" value="ECO:0007669"/>
    <property type="project" value="TreeGrafter"/>
</dbReference>
<dbReference type="Pfam" id="PF20811">
    <property type="entry name" value="PARG_cat_N"/>
    <property type="match status" value="1"/>
</dbReference>
<dbReference type="InterPro" id="IPR007724">
    <property type="entry name" value="Poly_GlycHdrlase"/>
</dbReference>
<sequence length="213" mass="24193">MIECALRRPICNSTQLADAILSYNTKFKTIWRFCALHTLFNEHLDEEESQYFFTVTLPEIAKLALDLPKLIQAPIPLLKQEKNHSISLTQLQIASLLANAFFCTFPRRNTSKRNSEYASYPNINFSTLYECAGNDDVLEKLKCICHYFRRVCTKAPRGVLTFSRRGAEARAGARWLHCDVSLCSLPLHVDPTGTIEDAHGLIQLDFANKSVHT</sequence>
<dbReference type="GO" id="GO:0005975">
    <property type="term" value="P:carbohydrate metabolic process"/>
    <property type="evidence" value="ECO:0007669"/>
    <property type="project" value="InterPro"/>
</dbReference>
<dbReference type="GO" id="GO:0004649">
    <property type="term" value="F:poly(ADP-ribose) glycohydrolase activity"/>
    <property type="evidence" value="ECO:0007669"/>
    <property type="project" value="InterPro"/>
</dbReference>
<organism evidence="2">
    <name type="scientific">Pectinophora gossypiella</name>
    <name type="common">Cotton pink bollworm</name>
    <name type="synonym">Depressaria gossypiella</name>
    <dbReference type="NCBI Taxonomy" id="13191"/>
    <lineage>
        <taxon>Eukaryota</taxon>
        <taxon>Metazoa</taxon>
        <taxon>Ecdysozoa</taxon>
        <taxon>Arthropoda</taxon>
        <taxon>Hexapoda</taxon>
        <taxon>Insecta</taxon>
        <taxon>Pterygota</taxon>
        <taxon>Neoptera</taxon>
        <taxon>Endopterygota</taxon>
        <taxon>Lepidoptera</taxon>
        <taxon>Glossata</taxon>
        <taxon>Ditrysia</taxon>
        <taxon>Gelechioidea</taxon>
        <taxon>Gelechiidae</taxon>
        <taxon>Apatetrinae</taxon>
        <taxon>Pectinophora</taxon>
    </lineage>
</organism>
<dbReference type="AlphaFoldDB" id="A0A1E1W8K8"/>
<feature type="domain" description="PARG helical" evidence="1">
    <location>
        <begin position="44"/>
        <end position="164"/>
    </location>
</feature>
<protein>
    <recommendedName>
        <fullName evidence="1">PARG helical domain-containing protein</fullName>
    </recommendedName>
</protein>
<dbReference type="PANTHER" id="PTHR12837:SF15">
    <property type="entry name" value="POLY(ADP-RIBOSE) GLYCOHYDROLASE"/>
    <property type="match status" value="1"/>
</dbReference>
<gene>
    <name evidence="2" type="ORF">g.3216</name>
</gene>
<reference evidence="2" key="1">
    <citation type="submission" date="2015-09" db="EMBL/GenBank/DDBJ databases">
        <title>De novo assembly of Pectinophora gossypiella (Pink Bollworm) gut transcriptome.</title>
        <authorList>
            <person name="Tassone E.E."/>
        </authorList>
    </citation>
    <scope>NUCLEOTIDE SEQUENCE</scope>
</reference>
<accession>A0A1E1W8K8</accession>
<dbReference type="EMBL" id="GDQN01007728">
    <property type="protein sequence ID" value="JAT83326.1"/>
    <property type="molecule type" value="Transcribed_RNA"/>
</dbReference>
<name>A0A1E1W8K8_PECGO</name>
<dbReference type="GO" id="GO:0009225">
    <property type="term" value="P:nucleotide-sugar metabolic process"/>
    <property type="evidence" value="ECO:0007669"/>
    <property type="project" value="TreeGrafter"/>
</dbReference>